<reference evidence="9" key="3">
    <citation type="submission" date="2016-03" db="UniProtKB">
        <authorList>
            <consortium name="EnsemblProtists"/>
        </authorList>
    </citation>
    <scope>IDENTIFICATION</scope>
</reference>
<dbReference type="HOGENOM" id="CLU_004557_0_0_1"/>
<evidence type="ECO:0000313" key="10">
    <source>
        <dbReference type="Proteomes" id="UP000011087"/>
    </source>
</evidence>
<evidence type="ECO:0000313" key="9">
    <source>
        <dbReference type="EnsemblProtists" id="EKX51301"/>
    </source>
</evidence>
<evidence type="ECO:0000259" key="7">
    <source>
        <dbReference type="Pfam" id="PF02687"/>
    </source>
</evidence>
<dbReference type="GeneID" id="17307731"/>
<feature type="transmembrane region" description="Helical" evidence="6">
    <location>
        <begin position="682"/>
        <end position="700"/>
    </location>
</feature>
<feature type="transmembrane region" description="Helical" evidence="6">
    <location>
        <begin position="528"/>
        <end position="550"/>
    </location>
</feature>
<feature type="transmembrane region" description="Helical" evidence="6">
    <location>
        <begin position="481"/>
        <end position="508"/>
    </location>
</feature>
<dbReference type="GO" id="GO:0005886">
    <property type="term" value="C:plasma membrane"/>
    <property type="evidence" value="ECO:0007669"/>
    <property type="project" value="UniProtKB-SubCell"/>
</dbReference>
<dbReference type="PANTHER" id="PTHR32522">
    <property type="match status" value="1"/>
</dbReference>
<keyword evidence="5 6" id="KW-0472">Membrane</keyword>
<feature type="transmembrane region" description="Helical" evidence="6">
    <location>
        <begin position="1083"/>
        <end position="1106"/>
    </location>
</feature>
<dbReference type="Proteomes" id="UP000011087">
    <property type="component" value="Unassembled WGS sequence"/>
</dbReference>
<feature type="domain" description="ABC3 transporter permease C-terminal" evidence="7">
    <location>
        <begin position="442"/>
        <end position="558"/>
    </location>
</feature>
<feature type="transmembrane region" description="Helical" evidence="6">
    <location>
        <begin position="592"/>
        <end position="614"/>
    </location>
</feature>
<dbReference type="PANTHER" id="PTHR32522:SF5">
    <property type="entry name" value="ABC3 TRANSPORTER PERMEASE PROTEIN DOMAIN-CONTAINING PROTEIN"/>
    <property type="match status" value="1"/>
</dbReference>
<dbReference type="EMBL" id="JH992976">
    <property type="protein sequence ID" value="EKX51301.1"/>
    <property type="molecule type" value="Genomic_DNA"/>
</dbReference>
<dbReference type="InterPro" id="IPR003838">
    <property type="entry name" value="ABC3_permease_C"/>
</dbReference>
<evidence type="ECO:0000256" key="3">
    <source>
        <dbReference type="ARBA" id="ARBA00022692"/>
    </source>
</evidence>
<dbReference type="EnsemblProtists" id="EKX51301">
    <property type="protein sequence ID" value="EKX51301"/>
    <property type="gene ID" value="GUITHDRAFT_161669"/>
</dbReference>
<reference evidence="8 10" key="1">
    <citation type="journal article" date="2012" name="Nature">
        <title>Algal genomes reveal evolutionary mosaicism and the fate of nucleomorphs.</title>
        <authorList>
            <consortium name="DOE Joint Genome Institute"/>
            <person name="Curtis B.A."/>
            <person name="Tanifuji G."/>
            <person name="Burki F."/>
            <person name="Gruber A."/>
            <person name="Irimia M."/>
            <person name="Maruyama S."/>
            <person name="Arias M.C."/>
            <person name="Ball S.G."/>
            <person name="Gile G.H."/>
            <person name="Hirakawa Y."/>
            <person name="Hopkins J.F."/>
            <person name="Kuo A."/>
            <person name="Rensing S.A."/>
            <person name="Schmutz J."/>
            <person name="Symeonidi A."/>
            <person name="Elias M."/>
            <person name="Eveleigh R.J."/>
            <person name="Herman E.K."/>
            <person name="Klute M.J."/>
            <person name="Nakayama T."/>
            <person name="Obornik M."/>
            <person name="Reyes-Prieto A."/>
            <person name="Armbrust E.V."/>
            <person name="Aves S.J."/>
            <person name="Beiko R.G."/>
            <person name="Coutinho P."/>
            <person name="Dacks J.B."/>
            <person name="Durnford D.G."/>
            <person name="Fast N.M."/>
            <person name="Green B.R."/>
            <person name="Grisdale C.J."/>
            <person name="Hempel F."/>
            <person name="Henrissat B."/>
            <person name="Hoppner M.P."/>
            <person name="Ishida K."/>
            <person name="Kim E."/>
            <person name="Koreny L."/>
            <person name="Kroth P.G."/>
            <person name="Liu Y."/>
            <person name="Malik S.B."/>
            <person name="Maier U.G."/>
            <person name="McRose D."/>
            <person name="Mock T."/>
            <person name="Neilson J.A."/>
            <person name="Onodera N.T."/>
            <person name="Poole A.M."/>
            <person name="Pritham E.J."/>
            <person name="Richards T.A."/>
            <person name="Rocap G."/>
            <person name="Roy S.W."/>
            <person name="Sarai C."/>
            <person name="Schaack S."/>
            <person name="Shirato S."/>
            <person name="Slamovits C.H."/>
            <person name="Spencer D.F."/>
            <person name="Suzuki S."/>
            <person name="Worden A.Z."/>
            <person name="Zauner S."/>
            <person name="Barry K."/>
            <person name="Bell C."/>
            <person name="Bharti A.K."/>
            <person name="Crow J.A."/>
            <person name="Grimwood J."/>
            <person name="Kramer R."/>
            <person name="Lindquist E."/>
            <person name="Lucas S."/>
            <person name="Salamov A."/>
            <person name="McFadden G.I."/>
            <person name="Lane C.E."/>
            <person name="Keeling P.J."/>
            <person name="Gray M.W."/>
            <person name="Grigoriev I.V."/>
            <person name="Archibald J.M."/>
        </authorList>
    </citation>
    <scope>NUCLEOTIDE SEQUENCE</scope>
    <source>
        <strain evidence="8 10">CCMP2712</strain>
    </source>
</reference>
<evidence type="ECO:0000256" key="4">
    <source>
        <dbReference type="ARBA" id="ARBA00022989"/>
    </source>
</evidence>
<dbReference type="PaxDb" id="55529-EKX51301"/>
<feature type="transmembrane region" description="Helical" evidence="6">
    <location>
        <begin position="1035"/>
        <end position="1056"/>
    </location>
</feature>
<comment type="subcellular location">
    <subcellularLocation>
        <location evidence="1">Cell membrane</location>
        <topology evidence="1">Multi-pass membrane protein</topology>
    </subcellularLocation>
</comment>
<gene>
    <name evidence="8" type="ORF">GUITHDRAFT_161669</name>
</gene>
<protein>
    <recommendedName>
        <fullName evidence="7">ABC3 transporter permease C-terminal domain-containing protein</fullName>
    </recommendedName>
</protein>
<accession>L1JRY2</accession>
<feature type="transmembrane region" description="Helical" evidence="6">
    <location>
        <begin position="438"/>
        <end position="460"/>
    </location>
</feature>
<dbReference type="eggNOG" id="ENOG502QPZ9">
    <property type="taxonomic scope" value="Eukaryota"/>
</dbReference>
<evidence type="ECO:0000256" key="6">
    <source>
        <dbReference type="SAM" id="Phobius"/>
    </source>
</evidence>
<sequence>MTSITSKKASHSHTVSSLVSLLLLAFNFVHSQARKDKRRACIGVLTVLLVVTFIGFVYNVILRSPVIFLKLAETQVGETDMVIFPSLNRLDPLLNLDKQMEQVDVYPFFNASQVRDTLSDIPQVFGVSPRWIVRGSIASSREPSKRVVTYILVCDLEEEERMGVGRAWPYRRLGALEAHVTASVLKSLKVRPNRGDRVLIDMGMQKLLNSFGVNADALKQLLFRSVLEDGVTVRLNGTMIRLYLEEQGFLVPPGLISDTIVTRQPVSSLVNVDRLIEASIEGVKRGELMNLDVSVADAIENSYEKWPPIGNIVLLEAKYFLQAVKASMNQVPLVQMLNLGVLVNRTGNVEEALLLTETPLTDEWLNFNLMDYAFLVLVQYRDRYIAYLKSEAGRLSDMVKFSNEVGEKLGFTSNLSITLPIATALQPLMFLRVFLQQIFNAVVAVLVVHGCITVYSLLLTDVNARTYEYGMLRVMGLTKTSLLTLLLVQALYYAVPGLLLGLLLSWAASFPAIDAISKYALVSLDYNLEAMALTSAIAIGIAMPLAGNIFPIKRALSRTLAESLDVYHKTHAETIVHFQRLADLGLSPSQTFGAVGMVVTGVLIYYVIPLSFLLQNFSLLLSSLNFILLGTVAGLILLSVLLQPTGEWLVAQLIMQGEDRRFLDIVLKNLTSHRQRSMKTSLIFCSTLAFIVFAGSMFSLQAHSIIGNIKVALGSDIRIESSQGPLKESNLSSFLLRERLRPDSCVLDFAWASWPLWNVDPPVSRVIMGNMVGFPQGFNAETVAISDNYLDVTYSEFFVPLSADGCSRQDCSRGLDFTVNPNRNEDQLEVNVLSGAQHACERVPSSCRPLESSRARTRPRVRGILPASLATSIGAEVKSLLVLVLIAQNEREYSPSRFRRNIFIELEPKVLAKKFPGFFFSSYEAATSVSDPPLLVNEDTWQKLFDLAVEASNLNATRLGLPKRPPKRTLHIRLKETADEQERVDLINSREEGEAEGREVTPLRLVRPYLEESTSISDTLQLVEVTSGTVNMMMLFFYLIAFIASVLCFFMLFITFEANVRENLWEFGVLRALGISANELARIFVYESLSMIISAIAMGSTIGLVVSSTLTLQQNLFTEMPFLLIFPYWLFISVIVLSLLVAAFGALLPVRKMLRCSISEVLKKT</sequence>
<dbReference type="Pfam" id="PF02687">
    <property type="entry name" value="FtsX"/>
    <property type="match status" value="2"/>
</dbReference>
<proteinExistence type="predicted"/>
<evidence type="ECO:0000256" key="2">
    <source>
        <dbReference type="ARBA" id="ARBA00022475"/>
    </source>
</evidence>
<organism evidence="8">
    <name type="scientific">Guillardia theta (strain CCMP2712)</name>
    <name type="common">Cryptophyte</name>
    <dbReference type="NCBI Taxonomy" id="905079"/>
    <lineage>
        <taxon>Eukaryota</taxon>
        <taxon>Cryptophyceae</taxon>
        <taxon>Pyrenomonadales</taxon>
        <taxon>Geminigeraceae</taxon>
        <taxon>Guillardia</taxon>
    </lineage>
</organism>
<evidence type="ECO:0000313" key="8">
    <source>
        <dbReference type="EMBL" id="EKX51301.1"/>
    </source>
</evidence>
<keyword evidence="2" id="KW-1003">Cell membrane</keyword>
<feature type="transmembrane region" description="Helical" evidence="6">
    <location>
        <begin position="620"/>
        <end position="642"/>
    </location>
</feature>
<keyword evidence="3 6" id="KW-0812">Transmembrane</keyword>
<keyword evidence="10" id="KW-1185">Reference proteome</keyword>
<dbReference type="KEGG" id="gtt:GUITHDRAFT_161669"/>
<evidence type="ECO:0000256" key="5">
    <source>
        <dbReference type="ARBA" id="ARBA00023136"/>
    </source>
</evidence>
<feature type="transmembrane region" description="Helical" evidence="6">
    <location>
        <begin position="1126"/>
        <end position="1148"/>
    </location>
</feature>
<dbReference type="OMA" id="VYYLMPL"/>
<dbReference type="OrthoDB" id="312032at2759"/>
<dbReference type="AlphaFoldDB" id="L1JRY2"/>
<dbReference type="STRING" id="905079.L1JRY2"/>
<keyword evidence="4 6" id="KW-1133">Transmembrane helix</keyword>
<dbReference type="RefSeq" id="XP_005838281.1">
    <property type="nucleotide sequence ID" value="XM_005838224.1"/>
</dbReference>
<feature type="domain" description="ABC3 transporter permease C-terminal" evidence="7">
    <location>
        <begin position="1039"/>
        <end position="1155"/>
    </location>
</feature>
<feature type="transmembrane region" description="Helical" evidence="6">
    <location>
        <begin position="41"/>
        <end position="61"/>
    </location>
</feature>
<name>L1JRY2_GUITC</name>
<evidence type="ECO:0000256" key="1">
    <source>
        <dbReference type="ARBA" id="ARBA00004651"/>
    </source>
</evidence>
<reference evidence="10" key="2">
    <citation type="submission" date="2012-11" db="EMBL/GenBank/DDBJ databases">
        <authorList>
            <person name="Kuo A."/>
            <person name="Curtis B.A."/>
            <person name="Tanifuji G."/>
            <person name="Burki F."/>
            <person name="Gruber A."/>
            <person name="Irimia M."/>
            <person name="Maruyama S."/>
            <person name="Arias M.C."/>
            <person name="Ball S.G."/>
            <person name="Gile G.H."/>
            <person name="Hirakawa Y."/>
            <person name="Hopkins J.F."/>
            <person name="Rensing S.A."/>
            <person name="Schmutz J."/>
            <person name="Symeonidi A."/>
            <person name="Elias M."/>
            <person name="Eveleigh R.J."/>
            <person name="Herman E.K."/>
            <person name="Klute M.J."/>
            <person name="Nakayama T."/>
            <person name="Obornik M."/>
            <person name="Reyes-Prieto A."/>
            <person name="Armbrust E.V."/>
            <person name="Aves S.J."/>
            <person name="Beiko R.G."/>
            <person name="Coutinho P."/>
            <person name="Dacks J.B."/>
            <person name="Durnford D.G."/>
            <person name="Fast N.M."/>
            <person name="Green B.R."/>
            <person name="Grisdale C."/>
            <person name="Hempe F."/>
            <person name="Henrissat B."/>
            <person name="Hoppner M.P."/>
            <person name="Ishida K.-I."/>
            <person name="Kim E."/>
            <person name="Koreny L."/>
            <person name="Kroth P.G."/>
            <person name="Liu Y."/>
            <person name="Malik S.-B."/>
            <person name="Maier U.G."/>
            <person name="McRose D."/>
            <person name="Mock T."/>
            <person name="Neilson J.A."/>
            <person name="Onodera N.T."/>
            <person name="Poole A.M."/>
            <person name="Pritham E.J."/>
            <person name="Richards T.A."/>
            <person name="Rocap G."/>
            <person name="Roy S.W."/>
            <person name="Sarai C."/>
            <person name="Schaack S."/>
            <person name="Shirato S."/>
            <person name="Slamovits C.H."/>
            <person name="Spencer D.F."/>
            <person name="Suzuki S."/>
            <person name="Worden A.Z."/>
            <person name="Zauner S."/>
            <person name="Barry K."/>
            <person name="Bell C."/>
            <person name="Bharti A.K."/>
            <person name="Crow J.A."/>
            <person name="Grimwood J."/>
            <person name="Kramer R."/>
            <person name="Lindquist E."/>
            <person name="Lucas S."/>
            <person name="Salamov A."/>
            <person name="McFadden G.I."/>
            <person name="Lane C.E."/>
            <person name="Keeling P.J."/>
            <person name="Gray M.W."/>
            <person name="Grigoriev I.V."/>
            <person name="Archibald J.M."/>
        </authorList>
    </citation>
    <scope>NUCLEOTIDE SEQUENCE</scope>
    <source>
        <strain evidence="10">CCMP2712</strain>
    </source>
</reference>